<dbReference type="InterPro" id="IPR003594">
    <property type="entry name" value="HATPase_dom"/>
</dbReference>
<dbReference type="SUPFAM" id="SSF63829">
    <property type="entry name" value="Calcium-dependent phosphotriesterase"/>
    <property type="match status" value="1"/>
</dbReference>
<dbReference type="SUPFAM" id="SSF47384">
    <property type="entry name" value="Homodimeric domain of signal transducing histidine kinase"/>
    <property type="match status" value="1"/>
</dbReference>
<keyword evidence="8" id="KW-1185">Reference proteome</keyword>
<dbReference type="CDD" id="cd00075">
    <property type="entry name" value="HATPase"/>
    <property type="match status" value="1"/>
</dbReference>
<evidence type="ECO:0000256" key="4">
    <source>
        <dbReference type="SAM" id="Coils"/>
    </source>
</evidence>
<dbReference type="Gene3D" id="3.30.565.10">
    <property type="entry name" value="Histidine kinase-like ATPase, C-terminal domain"/>
    <property type="match status" value="1"/>
</dbReference>
<dbReference type="Gene3D" id="1.10.287.130">
    <property type="match status" value="1"/>
</dbReference>
<dbReference type="EMBL" id="JAAJBT010000014">
    <property type="protein sequence ID" value="NHM03057.1"/>
    <property type="molecule type" value="Genomic_DNA"/>
</dbReference>
<dbReference type="Pfam" id="PF07495">
    <property type="entry name" value="Y_Y_Y"/>
    <property type="match status" value="1"/>
</dbReference>
<proteinExistence type="predicted"/>
<keyword evidence="5" id="KW-0472">Membrane</keyword>
<accession>A0ABX0IBI6</accession>
<dbReference type="Gene3D" id="2.130.10.10">
    <property type="entry name" value="YVTN repeat-like/Quinoprotein amine dehydrogenase"/>
    <property type="match status" value="3"/>
</dbReference>
<dbReference type="CDD" id="cd00082">
    <property type="entry name" value="HisKA"/>
    <property type="match status" value="1"/>
</dbReference>
<dbReference type="SMART" id="SM00387">
    <property type="entry name" value="HATPase_c"/>
    <property type="match status" value="1"/>
</dbReference>
<evidence type="ECO:0000256" key="3">
    <source>
        <dbReference type="ARBA" id="ARBA00022553"/>
    </source>
</evidence>
<evidence type="ECO:0000256" key="2">
    <source>
        <dbReference type="ARBA" id="ARBA00012438"/>
    </source>
</evidence>
<dbReference type="RefSeq" id="WP_166078205.1">
    <property type="nucleotide sequence ID" value="NZ_JAAJBT010000014.1"/>
</dbReference>
<evidence type="ECO:0000313" key="8">
    <source>
        <dbReference type="Proteomes" id="UP000800984"/>
    </source>
</evidence>
<dbReference type="Proteomes" id="UP000800984">
    <property type="component" value="Unassembled WGS sequence"/>
</dbReference>
<keyword evidence="5" id="KW-1133">Transmembrane helix</keyword>
<evidence type="ECO:0000256" key="5">
    <source>
        <dbReference type="SAM" id="Phobius"/>
    </source>
</evidence>
<dbReference type="PROSITE" id="PS50109">
    <property type="entry name" value="HIS_KIN"/>
    <property type="match status" value="1"/>
</dbReference>
<dbReference type="PANTHER" id="PTHR43547">
    <property type="entry name" value="TWO-COMPONENT HISTIDINE KINASE"/>
    <property type="match status" value="1"/>
</dbReference>
<feature type="transmembrane region" description="Helical" evidence="5">
    <location>
        <begin position="708"/>
        <end position="732"/>
    </location>
</feature>
<dbReference type="InterPro" id="IPR015943">
    <property type="entry name" value="WD40/YVTN_repeat-like_dom_sf"/>
</dbReference>
<dbReference type="PANTHER" id="PTHR43547:SF2">
    <property type="entry name" value="HYBRID SIGNAL TRANSDUCTION HISTIDINE KINASE C"/>
    <property type="match status" value="1"/>
</dbReference>
<dbReference type="InterPro" id="IPR013783">
    <property type="entry name" value="Ig-like_fold"/>
</dbReference>
<organism evidence="7 8">
    <name type="scientific">Flavobacterium difficile</name>
    <dbReference type="NCBI Taxonomy" id="2709659"/>
    <lineage>
        <taxon>Bacteria</taxon>
        <taxon>Pseudomonadati</taxon>
        <taxon>Bacteroidota</taxon>
        <taxon>Flavobacteriia</taxon>
        <taxon>Flavobacteriales</taxon>
        <taxon>Flavobacteriaceae</taxon>
        <taxon>Flavobacterium</taxon>
    </lineage>
</organism>
<feature type="domain" description="Histidine kinase" evidence="6">
    <location>
        <begin position="784"/>
        <end position="1000"/>
    </location>
</feature>
<dbReference type="InterPro" id="IPR005467">
    <property type="entry name" value="His_kinase_dom"/>
</dbReference>
<evidence type="ECO:0000313" key="7">
    <source>
        <dbReference type="EMBL" id="NHM03057.1"/>
    </source>
</evidence>
<dbReference type="Pfam" id="PF02518">
    <property type="entry name" value="HATPase_c"/>
    <property type="match status" value="1"/>
</dbReference>
<keyword evidence="3" id="KW-0597">Phosphoprotein</keyword>
<name>A0ABX0IBI6_9FLAO</name>
<dbReference type="Gene3D" id="2.60.40.10">
    <property type="entry name" value="Immunoglobulins"/>
    <property type="match status" value="1"/>
</dbReference>
<dbReference type="EC" id="2.7.13.3" evidence="2"/>
<comment type="caution">
    <text evidence="7">The sequence shown here is derived from an EMBL/GenBank/DDBJ whole genome shotgun (WGS) entry which is preliminary data.</text>
</comment>
<gene>
    <name evidence="7" type="ORF">G4D72_13175</name>
</gene>
<sequence>MKLIINQFSKFFLTVFLLVSNVIYSQNNYFEEWYSADTDHLPQNSVKSIAPDKYGFIWMTTENGLVRFDGKNFKTFNSSNIYTLSNRFLYLFGSIEKDSLQTFTEYYTNKIIINKRTAKKVKEGYLFNNYENTRFFLNNNIIQKPNFLTSIIKNKNGDYYKIEASKIIYYNKILKRKSEKNISYNSKSDYFLLNDELIILNSNGTYTFYNSLITNKLNIPKNSKFIYNFLTQQYFICSETEIFLLKKATNKLYLSSLHKLSSNRKYDIKCIYYNLLTNKLFIGTNNKGLVVITNNKFTVLTNTKSIDNNYYATFPISPNTLITAKGEIFNTKQLIKDLKLNQTGSQYGIAIDKNKNIWIPDGNKLTRYFKKTNYSTSDFITFDFQVNAIFCDSKNKIWIGFKTNLKRISPIKIIDANSKKINAVPLKNIVEPVNFFAEKSNATILMATSEKIIEYEVYKNKVKKILAGKNDIRSIFICKNDKIWVCTYSNGFSLYENGNFYKMPVDTNLFLASAHGILEDETGHFWISTNKGLIEVSKKSLLAYHKMKTPVYYQHYDAKNGFITNEFNGGCQPSNTKLKNGYFVFPSLNGLVAFHPNKITKITPKNEFYINEVEADNKTIFFNDSVTISRAYQRLKFKIDFPYFGSKDNVCFEAKLLINGNEKWILLNNERSISFTNLPPGKHTLLVRKLNDFSSTYQTKTITICIPFLYYEMLWFKILLATLFSGLLVLGIKLRYNYLKKRNYILEKIIQERTKDLKNTVKRLKNTKSNLRQEIIQQRKLIGTISHDIKSPLKFLSITAKHLHEKSLLSENESIKNNAKIMHESSLQLYTFVENLVDYSKIFLEHNTLDEKDLEEISLIINEKIGFFKNIAEAKGLQLTYSNLSQSTIKLNKKVIGIIIHNLLDNAIKNTFEGYVKVETRIVKNILYLSVEDTGNGISNEIKNYYLNLLKNYETDKLAIQNYGLGLHMVLELLRLLKGDLKIDATENKGTKVTVIIDND</sequence>
<dbReference type="InterPro" id="IPR011110">
    <property type="entry name" value="Reg_prop"/>
</dbReference>
<feature type="coiled-coil region" evidence="4">
    <location>
        <begin position="754"/>
        <end position="781"/>
    </location>
</feature>
<reference evidence="7 8" key="1">
    <citation type="submission" date="2020-02" db="EMBL/GenBank/DDBJ databases">
        <authorList>
            <person name="Chen W.-M."/>
        </authorList>
    </citation>
    <scope>NUCLEOTIDE SEQUENCE [LARGE SCALE GENOMIC DNA]</scope>
    <source>
        <strain evidence="7 8">KDG-16</strain>
    </source>
</reference>
<evidence type="ECO:0000259" key="6">
    <source>
        <dbReference type="PROSITE" id="PS50109"/>
    </source>
</evidence>
<evidence type="ECO:0000256" key="1">
    <source>
        <dbReference type="ARBA" id="ARBA00000085"/>
    </source>
</evidence>
<dbReference type="InterPro" id="IPR011123">
    <property type="entry name" value="Y_Y_Y"/>
</dbReference>
<comment type="catalytic activity">
    <reaction evidence="1">
        <text>ATP + protein L-histidine = ADP + protein N-phospho-L-histidine.</text>
        <dbReference type="EC" id="2.7.13.3"/>
    </reaction>
</comment>
<dbReference type="InterPro" id="IPR003661">
    <property type="entry name" value="HisK_dim/P_dom"/>
</dbReference>
<keyword evidence="5" id="KW-0812">Transmembrane</keyword>
<keyword evidence="4" id="KW-0175">Coiled coil</keyword>
<dbReference type="Pfam" id="PF07494">
    <property type="entry name" value="Reg_prop"/>
    <property type="match status" value="1"/>
</dbReference>
<dbReference type="InterPro" id="IPR036097">
    <property type="entry name" value="HisK_dim/P_sf"/>
</dbReference>
<protein>
    <recommendedName>
        <fullName evidence="2">histidine kinase</fullName>
        <ecNumber evidence="2">2.7.13.3</ecNumber>
    </recommendedName>
</protein>
<dbReference type="InterPro" id="IPR036890">
    <property type="entry name" value="HATPase_C_sf"/>
</dbReference>
<dbReference type="SUPFAM" id="SSF55874">
    <property type="entry name" value="ATPase domain of HSP90 chaperone/DNA topoisomerase II/histidine kinase"/>
    <property type="match status" value="1"/>
</dbReference>